<dbReference type="Pfam" id="PF25601">
    <property type="entry name" value="AAA_lid_14"/>
    <property type="match status" value="1"/>
</dbReference>
<dbReference type="PANTHER" id="PTHR32071">
    <property type="entry name" value="TRANSCRIPTIONAL REGULATORY PROTEIN"/>
    <property type="match status" value="1"/>
</dbReference>
<dbReference type="SUPFAM" id="SSF52540">
    <property type="entry name" value="P-loop containing nucleoside triphosphate hydrolases"/>
    <property type="match status" value="1"/>
</dbReference>
<evidence type="ECO:0000256" key="2">
    <source>
        <dbReference type="ARBA" id="ARBA00022840"/>
    </source>
</evidence>
<dbReference type="KEGG" id="pabs:JIR001_31270"/>
<dbReference type="Gene3D" id="1.10.8.60">
    <property type="match status" value="1"/>
</dbReference>
<evidence type="ECO:0000259" key="7">
    <source>
        <dbReference type="PROSITE" id="PS50112"/>
    </source>
</evidence>
<dbReference type="InterPro" id="IPR025943">
    <property type="entry name" value="Sigma_54_int_dom_ATP-bd_2"/>
</dbReference>
<gene>
    <name evidence="8" type="primary">rocR</name>
    <name evidence="8" type="ORF">JIR001_31270</name>
</gene>
<dbReference type="SMART" id="SM00382">
    <property type="entry name" value="AAA"/>
    <property type="match status" value="1"/>
</dbReference>
<sequence>MTHGAMSEKMMHEVLRCIDEGIHVVGLDGITLFYNPVAARLDGMDVEEVIGMHVLDTFPSLTRKTSTLLKVIDTGQPIYNQQQTYHNRYGKRIVTINTTLPLRVNGHLVGAVEVSKDITRIKELSETVIELQTQIREPSRRRASKIRQRYRFEQILTQDERMMREISRAKKAAATDSPVLVVGETGTGKELMVQSIHHASPRGKHPLIAQNCAAIPSALLEGILFGTAKGAFTGAEDRPGLFELADGGTIFLDEIHVMPLDLQAKLLRVLEEGVVRRVGDTRVRPVDVRILAATNEDPLESIKEGRLRKDLYYRVHVVRITLPPLRERREDLPLLTDHFIRKYNDRLGTDVIGVAPEVERLFARYDWPGNVRELEHTIEGAMNVLEGKVIGLEHLPPHMLEGADDTPLVDDVQWESGQSLREVLAQVEERLIRRAVADCRGNMVQAAKRLGIPRQTLQYKVKKLGIERP</sequence>
<dbReference type="EMBL" id="AP024601">
    <property type="protein sequence ID" value="BCU83344.1"/>
    <property type="molecule type" value="Genomic_DNA"/>
</dbReference>
<dbReference type="InterPro" id="IPR035965">
    <property type="entry name" value="PAS-like_dom_sf"/>
</dbReference>
<dbReference type="PROSITE" id="PS00676">
    <property type="entry name" value="SIGMA54_INTERACT_2"/>
    <property type="match status" value="1"/>
</dbReference>
<dbReference type="Gene3D" id="3.30.450.20">
    <property type="entry name" value="PAS domain"/>
    <property type="match status" value="1"/>
</dbReference>
<proteinExistence type="predicted"/>
<dbReference type="InterPro" id="IPR025944">
    <property type="entry name" value="Sigma_54_int_dom_CS"/>
</dbReference>
<dbReference type="GO" id="GO:0005524">
    <property type="term" value="F:ATP binding"/>
    <property type="evidence" value="ECO:0007669"/>
    <property type="project" value="UniProtKB-KW"/>
</dbReference>
<keyword evidence="2" id="KW-0067">ATP-binding</keyword>
<dbReference type="PANTHER" id="PTHR32071:SF74">
    <property type="entry name" value="TRANSCRIPTIONAL ACTIVATOR ROCR"/>
    <property type="match status" value="1"/>
</dbReference>
<dbReference type="InterPro" id="IPR025662">
    <property type="entry name" value="Sigma_54_int_dom_ATP-bd_1"/>
</dbReference>
<keyword evidence="9" id="KW-1185">Reference proteome</keyword>
<dbReference type="InterPro" id="IPR000014">
    <property type="entry name" value="PAS"/>
</dbReference>
<dbReference type="InterPro" id="IPR058031">
    <property type="entry name" value="AAA_lid_NorR"/>
</dbReference>
<protein>
    <submittedName>
        <fullName evidence="8">Arginine utilization regulatory protein</fullName>
    </submittedName>
</protein>
<dbReference type="Proteomes" id="UP000677436">
    <property type="component" value="Chromosome"/>
</dbReference>
<keyword evidence="1" id="KW-0547">Nucleotide-binding</keyword>
<dbReference type="Gene3D" id="3.40.50.300">
    <property type="entry name" value="P-loop containing nucleotide triphosphate hydrolases"/>
    <property type="match status" value="1"/>
</dbReference>
<dbReference type="FunFam" id="3.40.50.300:FF:000006">
    <property type="entry name" value="DNA-binding transcriptional regulator NtrC"/>
    <property type="match status" value="1"/>
</dbReference>
<dbReference type="PROSITE" id="PS00675">
    <property type="entry name" value="SIGMA54_INTERACT_1"/>
    <property type="match status" value="1"/>
</dbReference>
<dbReference type="SUPFAM" id="SSF55785">
    <property type="entry name" value="PYP-like sensor domain (PAS domain)"/>
    <property type="match status" value="1"/>
</dbReference>
<dbReference type="Gene3D" id="1.10.10.60">
    <property type="entry name" value="Homeodomain-like"/>
    <property type="match status" value="1"/>
</dbReference>
<reference evidence="8" key="1">
    <citation type="journal article" date="2013" name="Int. J. Syst. Evol. Microbiol.">
        <title>Polycladomyces abyssicola gen. nov., sp. nov., a thermophilic filamentous bacterium isolated from hemipelagic sediment.</title>
        <authorList>
            <person name="Tsubouchi T."/>
            <person name="Shimane Y."/>
            <person name="Mori K."/>
            <person name="Usui K."/>
            <person name="Hiraki T."/>
            <person name="Tame A."/>
            <person name="Uematsu K."/>
            <person name="Maruyama T."/>
            <person name="Hatada Y."/>
        </authorList>
    </citation>
    <scope>NUCLEOTIDE SEQUENCE</scope>
    <source>
        <strain evidence="8">JIR-001</strain>
    </source>
</reference>
<dbReference type="Pfam" id="PF08448">
    <property type="entry name" value="PAS_4"/>
    <property type="match status" value="1"/>
</dbReference>
<dbReference type="GO" id="GO:0043565">
    <property type="term" value="F:sequence-specific DNA binding"/>
    <property type="evidence" value="ECO:0007669"/>
    <property type="project" value="InterPro"/>
</dbReference>
<dbReference type="RefSeq" id="WP_212773571.1">
    <property type="nucleotide sequence ID" value="NZ_AP024601.1"/>
</dbReference>
<dbReference type="SUPFAM" id="SSF46689">
    <property type="entry name" value="Homeodomain-like"/>
    <property type="match status" value="1"/>
</dbReference>
<dbReference type="AlphaFoldDB" id="A0A8D5UHN8"/>
<dbReference type="Pfam" id="PF02954">
    <property type="entry name" value="HTH_8"/>
    <property type="match status" value="1"/>
</dbReference>
<name>A0A8D5UHN8_9BACL</name>
<evidence type="ECO:0000313" key="8">
    <source>
        <dbReference type="EMBL" id="BCU83344.1"/>
    </source>
</evidence>
<keyword evidence="4" id="KW-0238">DNA-binding</keyword>
<dbReference type="PROSITE" id="PS50112">
    <property type="entry name" value="PAS"/>
    <property type="match status" value="1"/>
</dbReference>
<dbReference type="CDD" id="cd00009">
    <property type="entry name" value="AAA"/>
    <property type="match status" value="1"/>
</dbReference>
<reference evidence="8" key="2">
    <citation type="journal article" date="2021" name="Microbiol. Resour. Announc.">
        <title>Complete Genome Sequence of Polycladomyces abyssicola JIR-001T, Isolated from Hemipelagic Sediment in Deep Seawater.</title>
        <authorList>
            <person name="Tsubouchi T."/>
            <person name="Kaneko Y."/>
        </authorList>
    </citation>
    <scope>NUCLEOTIDE SEQUENCE</scope>
    <source>
        <strain evidence="8">JIR-001</strain>
    </source>
</reference>
<dbReference type="InterPro" id="IPR002078">
    <property type="entry name" value="Sigma_54_int"/>
</dbReference>
<dbReference type="NCBIfam" id="TIGR00229">
    <property type="entry name" value="sensory_box"/>
    <property type="match status" value="1"/>
</dbReference>
<dbReference type="GO" id="GO:0006355">
    <property type="term" value="P:regulation of DNA-templated transcription"/>
    <property type="evidence" value="ECO:0007669"/>
    <property type="project" value="InterPro"/>
</dbReference>
<dbReference type="InterPro" id="IPR003593">
    <property type="entry name" value="AAA+_ATPase"/>
</dbReference>
<dbReference type="InterPro" id="IPR009057">
    <property type="entry name" value="Homeodomain-like_sf"/>
</dbReference>
<evidence type="ECO:0000256" key="4">
    <source>
        <dbReference type="ARBA" id="ARBA00023125"/>
    </source>
</evidence>
<dbReference type="CDD" id="cd00130">
    <property type="entry name" value="PAS"/>
    <property type="match status" value="1"/>
</dbReference>
<evidence type="ECO:0000256" key="3">
    <source>
        <dbReference type="ARBA" id="ARBA00023015"/>
    </source>
</evidence>
<dbReference type="Pfam" id="PF00158">
    <property type="entry name" value="Sigma54_activat"/>
    <property type="match status" value="1"/>
</dbReference>
<accession>A0A8D5UHN8</accession>
<dbReference type="PRINTS" id="PR01590">
    <property type="entry name" value="HTHFIS"/>
</dbReference>
<dbReference type="InterPro" id="IPR013656">
    <property type="entry name" value="PAS_4"/>
</dbReference>
<evidence type="ECO:0000256" key="5">
    <source>
        <dbReference type="ARBA" id="ARBA00023163"/>
    </source>
</evidence>
<dbReference type="InterPro" id="IPR002197">
    <property type="entry name" value="HTH_Fis"/>
</dbReference>
<evidence type="ECO:0000313" key="9">
    <source>
        <dbReference type="Proteomes" id="UP000677436"/>
    </source>
</evidence>
<dbReference type="PROSITE" id="PS50045">
    <property type="entry name" value="SIGMA54_INTERACT_4"/>
    <property type="match status" value="1"/>
</dbReference>
<dbReference type="PROSITE" id="PS00688">
    <property type="entry name" value="SIGMA54_INTERACT_3"/>
    <property type="match status" value="1"/>
</dbReference>
<dbReference type="InterPro" id="IPR027417">
    <property type="entry name" value="P-loop_NTPase"/>
</dbReference>
<evidence type="ECO:0000256" key="1">
    <source>
        <dbReference type="ARBA" id="ARBA00022741"/>
    </source>
</evidence>
<organism evidence="8 9">
    <name type="scientific">Polycladomyces abyssicola</name>
    <dbReference type="NCBI Taxonomy" id="1125966"/>
    <lineage>
        <taxon>Bacteria</taxon>
        <taxon>Bacillati</taxon>
        <taxon>Bacillota</taxon>
        <taxon>Bacilli</taxon>
        <taxon>Bacillales</taxon>
        <taxon>Thermoactinomycetaceae</taxon>
        <taxon>Polycladomyces</taxon>
    </lineage>
</organism>
<keyword evidence="5" id="KW-0804">Transcription</keyword>
<evidence type="ECO:0000259" key="6">
    <source>
        <dbReference type="PROSITE" id="PS50045"/>
    </source>
</evidence>
<feature type="domain" description="Sigma-54 factor interaction" evidence="6">
    <location>
        <begin position="155"/>
        <end position="383"/>
    </location>
</feature>
<feature type="domain" description="PAS" evidence="7">
    <location>
        <begin position="7"/>
        <end position="55"/>
    </location>
</feature>
<keyword evidence="3" id="KW-0805">Transcription regulation</keyword>